<comment type="function">
    <text evidence="5">Catalyzes the S-adenosylmethionine monomethyl esterification of trans-aconitate.</text>
</comment>
<keyword evidence="4 5" id="KW-0949">S-adenosyl-L-methionine</keyword>
<dbReference type="EC" id="2.1.1.144" evidence="5"/>
<dbReference type="Gene3D" id="3.40.50.150">
    <property type="entry name" value="Vaccinia Virus protein VP39"/>
    <property type="match status" value="1"/>
</dbReference>
<dbReference type="Gene3D" id="1.10.150.290">
    <property type="entry name" value="S-adenosyl-L-methionine-dependent methyltransferases"/>
    <property type="match status" value="1"/>
</dbReference>
<name>A0ABS9L5Z5_9MICC</name>
<keyword evidence="8" id="KW-1185">Reference proteome</keyword>
<dbReference type="CDD" id="cd02440">
    <property type="entry name" value="AdoMet_MTases"/>
    <property type="match status" value="1"/>
</dbReference>
<proteinExistence type="inferred from homology"/>
<dbReference type="Proteomes" id="UP001165368">
    <property type="component" value="Unassembled WGS sequence"/>
</dbReference>
<protein>
    <recommendedName>
        <fullName evidence="5">Trans-aconitate 2-methyltransferase</fullName>
        <ecNumber evidence="5">2.1.1.144</ecNumber>
    </recommendedName>
</protein>
<evidence type="ECO:0000256" key="1">
    <source>
        <dbReference type="ARBA" id="ARBA00022490"/>
    </source>
</evidence>
<dbReference type="GO" id="GO:0032259">
    <property type="term" value="P:methylation"/>
    <property type="evidence" value="ECO:0007669"/>
    <property type="project" value="UniProtKB-KW"/>
</dbReference>
<keyword evidence="2 5" id="KW-0489">Methyltransferase</keyword>
<dbReference type="InterPro" id="IPR023149">
    <property type="entry name" value="Trans_acon_MeTrfase_C"/>
</dbReference>
<dbReference type="Pfam" id="PF13649">
    <property type="entry name" value="Methyltransf_25"/>
    <property type="match status" value="1"/>
</dbReference>
<gene>
    <name evidence="5" type="primary">tam</name>
    <name evidence="7" type="ORF">LVY72_08930</name>
</gene>
<dbReference type="PANTHER" id="PTHR43861">
    <property type="entry name" value="TRANS-ACONITATE 2-METHYLTRANSFERASE-RELATED"/>
    <property type="match status" value="1"/>
</dbReference>
<comment type="caution">
    <text evidence="7">The sequence shown here is derived from an EMBL/GenBank/DDBJ whole genome shotgun (WGS) entry which is preliminary data.</text>
</comment>
<dbReference type="HAMAP" id="MF_00560">
    <property type="entry name" value="Tran_acon_Me_trans"/>
    <property type="match status" value="1"/>
</dbReference>
<evidence type="ECO:0000259" key="6">
    <source>
        <dbReference type="Pfam" id="PF13649"/>
    </source>
</evidence>
<feature type="domain" description="Methyltransferase" evidence="6">
    <location>
        <begin position="34"/>
        <end position="124"/>
    </location>
</feature>
<evidence type="ECO:0000256" key="2">
    <source>
        <dbReference type="ARBA" id="ARBA00022603"/>
    </source>
</evidence>
<keyword evidence="1 5" id="KW-0963">Cytoplasm</keyword>
<accession>A0ABS9L5Z5</accession>
<dbReference type="EMBL" id="JAKLTQ010000005">
    <property type="protein sequence ID" value="MCG2622041.1"/>
    <property type="molecule type" value="Genomic_DNA"/>
</dbReference>
<organism evidence="7 8">
    <name type="scientific">Arthrobacter hankyongi</name>
    <dbReference type="NCBI Taxonomy" id="2904801"/>
    <lineage>
        <taxon>Bacteria</taxon>
        <taxon>Bacillati</taxon>
        <taxon>Actinomycetota</taxon>
        <taxon>Actinomycetes</taxon>
        <taxon>Micrococcales</taxon>
        <taxon>Micrococcaceae</taxon>
        <taxon>Arthrobacter</taxon>
    </lineage>
</organism>
<comment type="catalytic activity">
    <reaction evidence="5">
        <text>trans-aconitate + S-adenosyl-L-methionine = (E)-3-(methoxycarbonyl)pent-2-enedioate + S-adenosyl-L-homocysteine</text>
        <dbReference type="Rhea" id="RHEA:14969"/>
        <dbReference type="ChEBI" id="CHEBI:15708"/>
        <dbReference type="ChEBI" id="CHEBI:57470"/>
        <dbReference type="ChEBI" id="CHEBI:57856"/>
        <dbReference type="ChEBI" id="CHEBI:59789"/>
        <dbReference type="EC" id="2.1.1.144"/>
    </reaction>
</comment>
<keyword evidence="3 5" id="KW-0808">Transferase</keyword>
<dbReference type="InterPro" id="IPR029063">
    <property type="entry name" value="SAM-dependent_MTases_sf"/>
</dbReference>
<dbReference type="GO" id="GO:0030798">
    <property type="term" value="F:trans-aconitate 2-methyltransferase activity"/>
    <property type="evidence" value="ECO:0007669"/>
    <property type="project" value="UniProtKB-EC"/>
</dbReference>
<dbReference type="NCBIfam" id="NF010703">
    <property type="entry name" value="PRK14103.1"/>
    <property type="match status" value="1"/>
</dbReference>
<dbReference type="PANTHER" id="PTHR43861:SF1">
    <property type="entry name" value="TRANS-ACONITATE 2-METHYLTRANSFERASE"/>
    <property type="match status" value="1"/>
</dbReference>
<comment type="subcellular location">
    <subcellularLocation>
        <location evidence="5">Cytoplasm</location>
    </subcellularLocation>
</comment>
<sequence>MDWDPQKYVEFSDYRSVPFFDLTNRITGPEPRLVVDLGCGPGNLTASLARRWPGARVIGVDSNPAMVERAREVQDEPNLEFAEGDMAGWSPPGELGVLVSNAALQWVPGHLDLMRGWLKQLQPGAWLAVQVPDNFEAPSHALMRALADSPRWSGRLAGVLRHDNAVGSVRDYLRLLLEGGCAAEAWTTIYEHVLAGPDPVLEWVRGAGLRPVLAVLTDEEAREFEADYARSLREAYPATSYGTVYSFRRIFAVGHKLGPG</sequence>
<evidence type="ECO:0000256" key="3">
    <source>
        <dbReference type="ARBA" id="ARBA00022679"/>
    </source>
</evidence>
<evidence type="ECO:0000313" key="8">
    <source>
        <dbReference type="Proteomes" id="UP001165368"/>
    </source>
</evidence>
<dbReference type="SUPFAM" id="SSF53335">
    <property type="entry name" value="S-adenosyl-L-methionine-dependent methyltransferases"/>
    <property type="match status" value="1"/>
</dbReference>
<dbReference type="RefSeq" id="WP_237819951.1">
    <property type="nucleotide sequence ID" value="NZ_JAKLTQ010000005.1"/>
</dbReference>
<evidence type="ECO:0000313" key="7">
    <source>
        <dbReference type="EMBL" id="MCG2622041.1"/>
    </source>
</evidence>
<evidence type="ECO:0000256" key="5">
    <source>
        <dbReference type="HAMAP-Rule" id="MF_00560"/>
    </source>
</evidence>
<reference evidence="7" key="1">
    <citation type="submission" date="2022-01" db="EMBL/GenBank/DDBJ databases">
        <authorList>
            <person name="Jo J.-H."/>
            <person name="Im W.-T."/>
        </authorList>
    </citation>
    <scope>NUCLEOTIDE SEQUENCE</scope>
    <source>
        <strain evidence="7">I2-34</strain>
    </source>
</reference>
<dbReference type="InterPro" id="IPR041698">
    <property type="entry name" value="Methyltransf_25"/>
</dbReference>
<evidence type="ECO:0000256" key="4">
    <source>
        <dbReference type="ARBA" id="ARBA00022691"/>
    </source>
</evidence>
<comment type="similarity">
    <text evidence="5">Belongs to the methyltransferase superfamily. Tam family.</text>
</comment>
<dbReference type="InterPro" id="IPR023506">
    <property type="entry name" value="Trans-aconitate_MeTrfase"/>
</dbReference>